<comment type="caution">
    <text evidence="1">The sequence shown here is derived from an EMBL/GenBank/DDBJ whole genome shotgun (WGS) entry which is preliminary data.</text>
</comment>
<evidence type="ECO:0000313" key="1">
    <source>
        <dbReference type="EMBL" id="RKO62330.1"/>
    </source>
</evidence>
<keyword evidence="2" id="KW-1185">Reference proteome</keyword>
<dbReference type="Proteomes" id="UP000286235">
    <property type="component" value="Unassembled WGS sequence"/>
</dbReference>
<accession>A0A420VFN4</accession>
<name>A0A420VFN4_9BACI</name>
<proteinExistence type="predicted"/>
<dbReference type="EMBL" id="AZRV01000023">
    <property type="protein sequence ID" value="RKO62330.1"/>
    <property type="molecule type" value="Genomic_DNA"/>
</dbReference>
<protein>
    <submittedName>
        <fullName evidence="1">Uncharacterized protein</fullName>
    </submittedName>
</protein>
<organism evidence="1 2">
    <name type="scientific">Caldibacillus debilis GB1</name>
    <dbReference type="NCBI Taxonomy" id="1339248"/>
    <lineage>
        <taxon>Bacteria</taxon>
        <taxon>Bacillati</taxon>
        <taxon>Bacillota</taxon>
        <taxon>Bacilli</taxon>
        <taxon>Bacillales</taxon>
        <taxon>Bacillaceae</taxon>
        <taxon>Caldibacillus</taxon>
    </lineage>
</organism>
<reference evidence="1 2" key="1">
    <citation type="submission" date="2013-12" db="EMBL/GenBank/DDBJ databases">
        <title>Genome and proteome characterization of Caldibacillus debilis GB1 derived from a cellulolytic aero-tolerant co-culture.</title>
        <authorList>
            <person name="Wushke S.T."/>
            <person name="Zhang X."/>
            <person name="Fristensky B."/>
            <person name="Wilkins J.A."/>
            <person name="Levin D.B."/>
            <person name="Sparling R."/>
        </authorList>
    </citation>
    <scope>NUCLEOTIDE SEQUENCE [LARGE SCALE GENOMIC DNA]</scope>
    <source>
        <strain evidence="1 2">GB1</strain>
    </source>
</reference>
<dbReference type="AlphaFoldDB" id="A0A420VFN4"/>
<sequence>MAKKSDSPFRVGFCARRPCSRLMKGKWRAFVEPVSDACRRNPLRRENTSWPCRCLCPVSPLQPRKTPAANHPGLTKRVWQRGNAKNSIKKAARKPRAACNVRKQTGNGGRFASVSVLFHFYKNHILNDCTADCNSSAVCARFFDNPLISSMDAICS</sequence>
<gene>
    <name evidence="1" type="ORF">Cdeb_01066</name>
</gene>
<evidence type="ECO:0000313" key="2">
    <source>
        <dbReference type="Proteomes" id="UP000286235"/>
    </source>
</evidence>